<feature type="region of interest" description="Disordered" evidence="1">
    <location>
        <begin position="1"/>
        <end position="48"/>
    </location>
</feature>
<feature type="compositionally biased region" description="Polar residues" evidence="1">
    <location>
        <begin position="103"/>
        <end position="120"/>
    </location>
</feature>
<evidence type="ECO:0000256" key="1">
    <source>
        <dbReference type="SAM" id="MobiDB-lite"/>
    </source>
</evidence>
<comment type="caution">
    <text evidence="2">The sequence shown here is derived from an EMBL/GenBank/DDBJ whole genome shotgun (WGS) entry which is preliminary data.</text>
</comment>
<reference evidence="2" key="1">
    <citation type="journal article" date="2014" name="Int. J. Syst. Evol. Microbiol.">
        <title>Complete genome sequence of Corynebacterium casei LMG S-19264T (=DSM 44701T), isolated from a smear-ripened cheese.</title>
        <authorList>
            <consortium name="US DOE Joint Genome Institute (JGI-PGF)"/>
            <person name="Walter F."/>
            <person name="Albersmeier A."/>
            <person name="Kalinowski J."/>
            <person name="Ruckert C."/>
        </authorList>
    </citation>
    <scope>NUCLEOTIDE SEQUENCE</scope>
    <source>
        <strain evidence="2">JCM 3035</strain>
    </source>
</reference>
<organism evidence="2 3">
    <name type="scientific">Streptomyces flaveus</name>
    <dbReference type="NCBI Taxonomy" id="66370"/>
    <lineage>
        <taxon>Bacteria</taxon>
        <taxon>Bacillati</taxon>
        <taxon>Actinomycetota</taxon>
        <taxon>Actinomycetes</taxon>
        <taxon>Kitasatosporales</taxon>
        <taxon>Streptomycetaceae</taxon>
        <taxon>Streptomyces</taxon>
        <taxon>Streptomyces aurantiacus group</taxon>
    </lineage>
</organism>
<proteinExistence type="predicted"/>
<evidence type="ECO:0000313" key="3">
    <source>
        <dbReference type="Proteomes" id="UP000637788"/>
    </source>
</evidence>
<dbReference type="AlphaFoldDB" id="A0A917VPY4"/>
<keyword evidence="3" id="KW-1185">Reference proteome</keyword>
<feature type="region of interest" description="Disordered" evidence="1">
    <location>
        <begin position="63"/>
        <end position="126"/>
    </location>
</feature>
<sequence length="126" mass="13369">MWLVAQFPAPLKSLRLPAPKNPAPNEPALPKARARESSHPNAPSLALRREGSWAGASYAHRLAPVSENPHPVPAQGRMPALRRADAPAHDPAPPTHPRGAGNGATSHPHTRSQKPQNQRSAKAPGT</sequence>
<dbReference type="EMBL" id="BMPQ01000028">
    <property type="protein sequence ID" value="GGL02615.1"/>
    <property type="molecule type" value="Genomic_DNA"/>
</dbReference>
<name>A0A917VPY4_9ACTN</name>
<evidence type="ECO:0000313" key="2">
    <source>
        <dbReference type="EMBL" id="GGL02615.1"/>
    </source>
</evidence>
<dbReference type="Proteomes" id="UP000637788">
    <property type="component" value="Unassembled WGS sequence"/>
</dbReference>
<protein>
    <submittedName>
        <fullName evidence="2">Uncharacterized protein</fullName>
    </submittedName>
</protein>
<reference evidence="2" key="2">
    <citation type="submission" date="2020-09" db="EMBL/GenBank/DDBJ databases">
        <authorList>
            <person name="Sun Q."/>
            <person name="Ohkuma M."/>
        </authorList>
    </citation>
    <scope>NUCLEOTIDE SEQUENCE</scope>
    <source>
        <strain evidence="2">JCM 3035</strain>
    </source>
</reference>
<accession>A0A917VPY4</accession>
<gene>
    <name evidence="2" type="ORF">GCM10010094_74380</name>
</gene>